<keyword evidence="3 7" id="KW-0812">Transmembrane</keyword>
<proteinExistence type="predicted"/>
<evidence type="ECO:0000256" key="8">
    <source>
        <dbReference type="SAM" id="Phobius"/>
    </source>
</evidence>
<keyword evidence="11" id="KW-1185">Reference proteome</keyword>
<dbReference type="Pfam" id="PF00361">
    <property type="entry name" value="Proton_antipo_M"/>
    <property type="match status" value="1"/>
</dbReference>
<dbReference type="Gene3D" id="1.20.5.2700">
    <property type="match status" value="1"/>
</dbReference>
<reference evidence="10 11" key="1">
    <citation type="submission" date="2020-04" db="EMBL/GenBank/DDBJ databases">
        <authorList>
            <consortium name="Desulfovibrio sp. FSS-1 genome sequencing consortium"/>
            <person name="Shimoshige H."/>
            <person name="Kobayashi H."/>
            <person name="Maekawa T."/>
        </authorList>
    </citation>
    <scope>NUCLEOTIDE SEQUENCE [LARGE SCALE GENOMIC DNA]</scope>
    <source>
        <strain evidence="10 11">SIID29052-01</strain>
    </source>
</reference>
<feature type="transmembrane region" description="Helical" evidence="8">
    <location>
        <begin position="37"/>
        <end position="57"/>
    </location>
</feature>
<comment type="subcellular location">
    <subcellularLocation>
        <location evidence="1">Cell membrane</location>
        <topology evidence="1">Multi-pass membrane protein</topology>
    </subcellularLocation>
    <subcellularLocation>
        <location evidence="7">Membrane</location>
        <topology evidence="7">Multi-pass membrane protein</topology>
    </subcellularLocation>
</comment>
<evidence type="ECO:0000256" key="4">
    <source>
        <dbReference type="ARBA" id="ARBA00022989"/>
    </source>
</evidence>
<accession>A0A6V8LSG8</accession>
<feature type="transmembrane region" description="Helical" evidence="8">
    <location>
        <begin position="315"/>
        <end position="334"/>
    </location>
</feature>
<protein>
    <submittedName>
        <fullName evidence="10">Na(+)/H(+) antiporter subunit A</fullName>
    </submittedName>
</protein>
<dbReference type="NCBIfam" id="NF009310">
    <property type="entry name" value="PRK12668.1"/>
    <property type="match status" value="1"/>
</dbReference>
<keyword evidence="4 8" id="KW-1133">Transmembrane helix</keyword>
<dbReference type="PANTHER" id="PTHR42682">
    <property type="entry name" value="HYDROGENASE-4 COMPONENT F"/>
    <property type="match status" value="1"/>
</dbReference>
<sequence>MTADQVFFVNPAWAFILLAMALPFLSRVPGWRALTLLPPALAVLTAASLTLALNGHALELSRFEWMGTALSLGRVDKLCLVFAWVFAVQSLVGAVYAMDSKTPAEPAAAALHVGGALGCLFAGDFITLFIFWEVTTLGSTLLIWLRRTDAAIAAGYRYFLFHIFGGVLLLFGLILRAKATGSFAFGHLGSGSELAYYDWLILGGFAVNAAVVPLHAWLSDAYPEASAMGAVYLCAFTTKTAVYVLARGFAGLDALAPLGAAMTLYAGLYALVENDVRRSLAYQTIAQVGFMVAGVGVGSAMAINGACAHAVAHVVYKGLMFMAAGAVLTACGTMRMDRLGGLAAKMPFVLVCYLAAAASTSGLPLFSGFTTKSMTITAAFEYSQPLGLALELGALAAILAVGIRLPWLVFFGQGQAPEPVAPVAANRKLAMAAAALLCLGIGAFPGAVYAILPNPVDFHPYSGWSVFQALSLTAFGGLALALTRRFWAPLPGRLADFERLYALVGRAFYRAVSTPLAAVDGVWSEVYRTVGLRGVMAQADAAAIFDRKGIDTVVDGAAYATAGAGRLAASAQTGRLQTYLGASLAIAVLVFALVWFL</sequence>
<dbReference type="GO" id="GO:0042773">
    <property type="term" value="P:ATP synthesis coupled electron transport"/>
    <property type="evidence" value="ECO:0007669"/>
    <property type="project" value="InterPro"/>
</dbReference>
<evidence type="ECO:0000256" key="7">
    <source>
        <dbReference type="RuleBase" id="RU000320"/>
    </source>
</evidence>
<dbReference type="Proteomes" id="UP000494245">
    <property type="component" value="Unassembled WGS sequence"/>
</dbReference>
<reference evidence="10 11" key="2">
    <citation type="submission" date="2020-05" db="EMBL/GenBank/DDBJ databases">
        <title>Draft genome sequence of Desulfovibrio sp. strainFSS-1.</title>
        <authorList>
            <person name="Shimoshige H."/>
            <person name="Kobayashi H."/>
            <person name="Maekawa T."/>
        </authorList>
    </citation>
    <scope>NUCLEOTIDE SEQUENCE [LARGE SCALE GENOMIC DNA]</scope>
    <source>
        <strain evidence="10 11">SIID29052-01</strain>
    </source>
</reference>
<dbReference type="GO" id="GO:0008137">
    <property type="term" value="F:NADH dehydrogenase (ubiquinone) activity"/>
    <property type="evidence" value="ECO:0007669"/>
    <property type="project" value="InterPro"/>
</dbReference>
<feature type="transmembrane region" description="Helical" evidence="8">
    <location>
        <begin position="346"/>
        <end position="366"/>
    </location>
</feature>
<feature type="transmembrane region" description="Helical" evidence="8">
    <location>
        <begin position="284"/>
        <end position="303"/>
    </location>
</feature>
<dbReference type="PRINTS" id="PR01437">
    <property type="entry name" value="NUOXDRDTASE4"/>
</dbReference>
<evidence type="ECO:0000313" key="10">
    <source>
        <dbReference type="EMBL" id="GFK92557.1"/>
    </source>
</evidence>
<name>A0A6V8LSG8_9BACT</name>
<organism evidence="10 11">
    <name type="scientific">Fundidesulfovibrio magnetotacticus</name>
    <dbReference type="NCBI Taxonomy" id="2730080"/>
    <lineage>
        <taxon>Bacteria</taxon>
        <taxon>Pseudomonadati</taxon>
        <taxon>Thermodesulfobacteriota</taxon>
        <taxon>Desulfovibrionia</taxon>
        <taxon>Desulfovibrionales</taxon>
        <taxon>Desulfovibrionaceae</taxon>
        <taxon>Fundidesulfovibrio</taxon>
    </lineage>
</organism>
<dbReference type="GO" id="GO:0016491">
    <property type="term" value="F:oxidoreductase activity"/>
    <property type="evidence" value="ECO:0007669"/>
    <property type="project" value="UniProtKB-KW"/>
</dbReference>
<dbReference type="InterPro" id="IPR052175">
    <property type="entry name" value="ComplexI-like_HydComp"/>
</dbReference>
<dbReference type="RefSeq" id="WP_173080742.1">
    <property type="nucleotide sequence ID" value="NZ_BLTE01000001.1"/>
</dbReference>
<feature type="transmembrane region" description="Helical" evidence="8">
    <location>
        <begin position="386"/>
        <end position="409"/>
    </location>
</feature>
<evidence type="ECO:0000256" key="2">
    <source>
        <dbReference type="ARBA" id="ARBA00022475"/>
    </source>
</evidence>
<feature type="transmembrane region" description="Helical" evidence="8">
    <location>
        <begin position="464"/>
        <end position="483"/>
    </location>
</feature>
<dbReference type="PANTHER" id="PTHR42682:SF4">
    <property type="entry name" value="NADH-UBIQUINONE_PLASTOQUINONE"/>
    <property type="match status" value="1"/>
</dbReference>
<dbReference type="InterPro" id="IPR001750">
    <property type="entry name" value="ND/Mrp_TM"/>
</dbReference>
<feature type="transmembrane region" description="Helical" evidence="8">
    <location>
        <begin position="78"/>
        <end position="98"/>
    </location>
</feature>
<feature type="transmembrane region" description="Helical" evidence="8">
    <location>
        <begin position="110"/>
        <end position="134"/>
    </location>
</feature>
<gene>
    <name evidence="10" type="primary">mrpA_1</name>
    <name evidence="10" type="ORF">NNJEOMEG_00382</name>
</gene>
<dbReference type="InterPro" id="IPR003918">
    <property type="entry name" value="NADH_UbQ_OxRdtase"/>
</dbReference>
<feature type="domain" description="NADH:quinone oxidoreductase/Mrp antiporter transmembrane" evidence="9">
    <location>
        <begin position="122"/>
        <end position="390"/>
    </location>
</feature>
<dbReference type="AlphaFoldDB" id="A0A6V8LSG8"/>
<dbReference type="GO" id="GO:0005886">
    <property type="term" value="C:plasma membrane"/>
    <property type="evidence" value="ECO:0007669"/>
    <property type="project" value="UniProtKB-SubCell"/>
</dbReference>
<feature type="transmembrane region" description="Helical" evidence="8">
    <location>
        <begin position="230"/>
        <end position="249"/>
    </location>
</feature>
<evidence type="ECO:0000313" key="11">
    <source>
        <dbReference type="Proteomes" id="UP000494245"/>
    </source>
</evidence>
<feature type="transmembrane region" description="Helical" evidence="8">
    <location>
        <begin position="576"/>
        <end position="596"/>
    </location>
</feature>
<keyword evidence="2" id="KW-1003">Cell membrane</keyword>
<keyword evidence="5" id="KW-0560">Oxidoreductase</keyword>
<feature type="transmembrane region" description="Helical" evidence="8">
    <location>
        <begin position="155"/>
        <end position="175"/>
    </location>
</feature>
<comment type="caution">
    <text evidence="10">The sequence shown here is derived from an EMBL/GenBank/DDBJ whole genome shotgun (WGS) entry which is preliminary data.</text>
</comment>
<evidence type="ECO:0000256" key="6">
    <source>
        <dbReference type="ARBA" id="ARBA00023136"/>
    </source>
</evidence>
<feature type="transmembrane region" description="Helical" evidence="8">
    <location>
        <begin position="7"/>
        <end position="25"/>
    </location>
</feature>
<evidence type="ECO:0000256" key="3">
    <source>
        <dbReference type="ARBA" id="ARBA00022692"/>
    </source>
</evidence>
<keyword evidence="6 8" id="KW-0472">Membrane</keyword>
<feature type="transmembrane region" description="Helical" evidence="8">
    <location>
        <begin position="195"/>
        <end position="218"/>
    </location>
</feature>
<evidence type="ECO:0000256" key="5">
    <source>
        <dbReference type="ARBA" id="ARBA00023002"/>
    </source>
</evidence>
<feature type="transmembrane region" description="Helical" evidence="8">
    <location>
        <begin position="255"/>
        <end position="272"/>
    </location>
</feature>
<feature type="transmembrane region" description="Helical" evidence="8">
    <location>
        <begin position="429"/>
        <end position="452"/>
    </location>
</feature>
<dbReference type="EMBL" id="BLTE01000001">
    <property type="protein sequence ID" value="GFK92557.1"/>
    <property type="molecule type" value="Genomic_DNA"/>
</dbReference>
<evidence type="ECO:0000259" key="9">
    <source>
        <dbReference type="Pfam" id="PF00361"/>
    </source>
</evidence>
<evidence type="ECO:0000256" key="1">
    <source>
        <dbReference type="ARBA" id="ARBA00004651"/>
    </source>
</evidence>